<dbReference type="Pfam" id="PF00589">
    <property type="entry name" value="Phage_integrase"/>
    <property type="match status" value="1"/>
</dbReference>
<reference evidence="3 4" key="1">
    <citation type="submission" date="2024-08" db="EMBL/GenBank/DDBJ databases">
        <title>Whole-genome sequencing of halo(alkali)philic microorganisms from hypersaline lakes.</title>
        <authorList>
            <person name="Sorokin D.Y."/>
            <person name="Merkel A.Y."/>
            <person name="Messina E."/>
            <person name="Yakimov M."/>
        </authorList>
    </citation>
    <scope>NUCLEOTIDE SEQUENCE [LARGE SCALE GENOMIC DNA]</scope>
    <source>
        <strain evidence="3 4">AB-hyl4</strain>
    </source>
</reference>
<dbReference type="Gene3D" id="1.10.443.10">
    <property type="entry name" value="Intergrase catalytic core"/>
    <property type="match status" value="1"/>
</dbReference>
<evidence type="ECO:0000313" key="3">
    <source>
        <dbReference type="EMBL" id="MFA9478047.1"/>
    </source>
</evidence>
<evidence type="ECO:0000256" key="1">
    <source>
        <dbReference type="ARBA" id="ARBA00023172"/>
    </source>
</evidence>
<dbReference type="RefSeq" id="WP_425345294.1">
    <property type="nucleotide sequence ID" value="NZ_JBGUBD010000004.1"/>
</dbReference>
<keyword evidence="4" id="KW-1185">Reference proteome</keyword>
<evidence type="ECO:0000259" key="2">
    <source>
        <dbReference type="PROSITE" id="PS51898"/>
    </source>
</evidence>
<gene>
    <name evidence="3" type="ORF">ACERK3_07025</name>
</gene>
<dbReference type="PROSITE" id="PS51898">
    <property type="entry name" value="TYR_RECOMBINASE"/>
    <property type="match status" value="1"/>
</dbReference>
<protein>
    <submittedName>
        <fullName evidence="3">Tyrosine-type recombinase/integrase</fullName>
    </submittedName>
</protein>
<feature type="domain" description="Tyr recombinase" evidence="2">
    <location>
        <begin position="1"/>
        <end position="63"/>
    </location>
</feature>
<name>A0ABV4U5C2_9BACT</name>
<dbReference type="EMBL" id="JBGUBD010000004">
    <property type="protein sequence ID" value="MFA9478047.1"/>
    <property type="molecule type" value="Genomic_DNA"/>
</dbReference>
<dbReference type="InterPro" id="IPR013762">
    <property type="entry name" value="Integrase-like_cat_sf"/>
</dbReference>
<sequence length="211" mass="21982">MGIAYDTAQGRFDFHALRVSFCTAIGQSGASVETVRTLARHASITTTQRYLKTDDDQQAAALAALPVVAPIAEQQAATGTEGGKVTALVTGSGRETSRQPAPLCAAGMTADQRGGIVGAKENPVKHGVSGPMAGEAERGGFVKAILGNSLKFFNSRLCRNILSIGKPEIHIIVYFQGRTVTDAWGLARGPSAFAQNTGLRPIEGVTLASSL</sequence>
<proteinExistence type="predicted"/>
<keyword evidence="1" id="KW-0233">DNA recombination</keyword>
<dbReference type="SUPFAM" id="SSF56349">
    <property type="entry name" value="DNA breaking-rejoining enzymes"/>
    <property type="match status" value="1"/>
</dbReference>
<accession>A0ABV4U5C2</accession>
<dbReference type="InterPro" id="IPR002104">
    <property type="entry name" value="Integrase_catalytic"/>
</dbReference>
<dbReference type="InterPro" id="IPR011010">
    <property type="entry name" value="DNA_brk_join_enz"/>
</dbReference>
<comment type="caution">
    <text evidence="3">The sequence shown here is derived from an EMBL/GenBank/DDBJ whole genome shotgun (WGS) entry which is preliminary data.</text>
</comment>
<organism evidence="3 4">
    <name type="scientific">Natronomicrosphaera hydrolytica</name>
    <dbReference type="NCBI Taxonomy" id="3242702"/>
    <lineage>
        <taxon>Bacteria</taxon>
        <taxon>Pseudomonadati</taxon>
        <taxon>Planctomycetota</taxon>
        <taxon>Phycisphaerae</taxon>
        <taxon>Phycisphaerales</taxon>
        <taxon>Phycisphaeraceae</taxon>
        <taxon>Natronomicrosphaera</taxon>
    </lineage>
</organism>
<dbReference type="Proteomes" id="UP001575105">
    <property type="component" value="Unassembled WGS sequence"/>
</dbReference>
<evidence type="ECO:0000313" key="4">
    <source>
        <dbReference type="Proteomes" id="UP001575105"/>
    </source>
</evidence>